<dbReference type="RefSeq" id="WP_378057118.1">
    <property type="nucleotide sequence ID" value="NZ_JBHSIS010000007.1"/>
</dbReference>
<comment type="caution">
    <text evidence="2">The sequence shown here is derived from an EMBL/GenBank/DDBJ whole genome shotgun (WGS) entry which is preliminary data.</text>
</comment>
<dbReference type="EMBL" id="JBHSIS010000007">
    <property type="protein sequence ID" value="MFC4855170.1"/>
    <property type="molecule type" value="Genomic_DNA"/>
</dbReference>
<gene>
    <name evidence="2" type="ORF">ACFPCV_16810</name>
</gene>
<feature type="signal peptide" evidence="1">
    <location>
        <begin position="1"/>
        <end position="23"/>
    </location>
</feature>
<sequence>MLKVLMAAAIALVPAAVPAPATADPAAADVSVQDTRPPQCSNRFKDPNPRQRIIIRDTNLHEMSNPPVCSPHGPYLGALRAGSTFVVYHADPFEPLWCYGYSWQLARTGYILCEAYDAPAAEPREPCNGTYTHCETNRCEAGRFYRNYDPTADHFSWEWGAPLVKGEQGDIRDEPYRRHGPRGVRAMHAGQWGFYSTACFP</sequence>
<feature type="chain" id="PRO_5045731489" evidence="1">
    <location>
        <begin position="24"/>
        <end position="201"/>
    </location>
</feature>
<proteinExistence type="predicted"/>
<organism evidence="2 3">
    <name type="scientific">Actinophytocola glycyrrhizae</name>
    <dbReference type="NCBI Taxonomy" id="2044873"/>
    <lineage>
        <taxon>Bacteria</taxon>
        <taxon>Bacillati</taxon>
        <taxon>Actinomycetota</taxon>
        <taxon>Actinomycetes</taxon>
        <taxon>Pseudonocardiales</taxon>
        <taxon>Pseudonocardiaceae</taxon>
    </lineage>
</organism>
<accession>A0ABV9S0S0</accession>
<evidence type="ECO:0000313" key="2">
    <source>
        <dbReference type="EMBL" id="MFC4855170.1"/>
    </source>
</evidence>
<reference evidence="3" key="1">
    <citation type="journal article" date="2019" name="Int. J. Syst. Evol. Microbiol.">
        <title>The Global Catalogue of Microorganisms (GCM) 10K type strain sequencing project: providing services to taxonomists for standard genome sequencing and annotation.</title>
        <authorList>
            <consortium name="The Broad Institute Genomics Platform"/>
            <consortium name="The Broad Institute Genome Sequencing Center for Infectious Disease"/>
            <person name="Wu L."/>
            <person name="Ma J."/>
        </authorList>
    </citation>
    <scope>NUCLEOTIDE SEQUENCE [LARGE SCALE GENOMIC DNA]</scope>
    <source>
        <strain evidence="3">ZS-22-S1</strain>
    </source>
</reference>
<keyword evidence="3" id="KW-1185">Reference proteome</keyword>
<keyword evidence="1" id="KW-0732">Signal</keyword>
<evidence type="ECO:0000313" key="3">
    <source>
        <dbReference type="Proteomes" id="UP001595859"/>
    </source>
</evidence>
<dbReference type="Proteomes" id="UP001595859">
    <property type="component" value="Unassembled WGS sequence"/>
</dbReference>
<evidence type="ECO:0000256" key="1">
    <source>
        <dbReference type="SAM" id="SignalP"/>
    </source>
</evidence>
<name>A0ABV9S0S0_9PSEU</name>
<protein>
    <submittedName>
        <fullName evidence="2">Uncharacterized protein</fullName>
    </submittedName>
</protein>